<evidence type="ECO:0000313" key="1">
    <source>
        <dbReference type="EMBL" id="CAE0816614.1"/>
    </source>
</evidence>
<name>A0A7S4LAF1_9EUGL</name>
<organism evidence="1">
    <name type="scientific">Eutreptiella gymnastica</name>
    <dbReference type="NCBI Taxonomy" id="73025"/>
    <lineage>
        <taxon>Eukaryota</taxon>
        <taxon>Discoba</taxon>
        <taxon>Euglenozoa</taxon>
        <taxon>Euglenida</taxon>
        <taxon>Spirocuta</taxon>
        <taxon>Euglenophyceae</taxon>
        <taxon>Eutreptiales</taxon>
        <taxon>Eutreptiaceae</taxon>
        <taxon>Eutreptiella</taxon>
    </lineage>
</organism>
<dbReference type="EMBL" id="HBJA01079300">
    <property type="protein sequence ID" value="CAE0816614.1"/>
    <property type="molecule type" value="Transcribed_RNA"/>
</dbReference>
<proteinExistence type="predicted"/>
<gene>
    <name evidence="1" type="ORF">EGYM00163_LOCUS27775</name>
</gene>
<protein>
    <submittedName>
        <fullName evidence="1">Uncharacterized protein</fullName>
    </submittedName>
</protein>
<accession>A0A7S4LAF1</accession>
<dbReference type="AlphaFoldDB" id="A0A7S4LAF1"/>
<reference evidence="1" key="1">
    <citation type="submission" date="2021-01" db="EMBL/GenBank/DDBJ databases">
        <authorList>
            <person name="Corre E."/>
            <person name="Pelletier E."/>
            <person name="Niang G."/>
            <person name="Scheremetjew M."/>
            <person name="Finn R."/>
            <person name="Kale V."/>
            <person name="Holt S."/>
            <person name="Cochrane G."/>
            <person name="Meng A."/>
            <person name="Brown T."/>
            <person name="Cohen L."/>
        </authorList>
    </citation>
    <scope>NUCLEOTIDE SEQUENCE</scope>
    <source>
        <strain evidence="1">CCMP1594</strain>
    </source>
</reference>
<sequence length="118" mass="12843">MAQNCADLAGAPPDLASVPWAAPSELRAQTLDLGRPCVYVTAKDGWRRVEPKALGWNTACRFTLLVIWHTPQWRVLGMHCNGAIATGSGEWSLCIFGTWGIGYIRAAEEQCGQSLQQA</sequence>